<dbReference type="Gene3D" id="3.40.50.300">
    <property type="entry name" value="P-loop containing nucleotide triphosphate hydrolases"/>
    <property type="match status" value="1"/>
</dbReference>
<protein>
    <submittedName>
        <fullName evidence="7">Recombination protein RarA</fullName>
    </submittedName>
</protein>
<dbReference type="eggNOG" id="COG2256">
    <property type="taxonomic scope" value="Bacteria"/>
</dbReference>
<dbReference type="GO" id="GO:0003677">
    <property type="term" value="F:DNA binding"/>
    <property type="evidence" value="ECO:0007669"/>
    <property type="project" value="InterPro"/>
</dbReference>
<dbReference type="InterPro" id="IPR008921">
    <property type="entry name" value="DNA_pol3_clamp-load_cplx_C"/>
</dbReference>
<dbReference type="SUPFAM" id="SSF52540">
    <property type="entry name" value="P-loop containing nucleoside triphosphate hydrolases"/>
    <property type="match status" value="1"/>
</dbReference>
<dbReference type="InterPro" id="IPR032423">
    <property type="entry name" value="AAA_assoc_2"/>
</dbReference>
<keyword evidence="4" id="KW-0547">Nucleotide-binding</keyword>
<dbReference type="InterPro" id="IPR003593">
    <property type="entry name" value="AAA+_ATPase"/>
</dbReference>
<keyword evidence="3" id="KW-0235">DNA replication</keyword>
<evidence type="ECO:0000256" key="4">
    <source>
        <dbReference type="ARBA" id="ARBA00022741"/>
    </source>
</evidence>
<dbReference type="KEGG" id="tpz:Tph_c17310"/>
<dbReference type="HOGENOM" id="CLU_017985_0_3_9"/>
<evidence type="ECO:0000256" key="2">
    <source>
        <dbReference type="ARBA" id="ARBA00008959"/>
    </source>
</evidence>
<dbReference type="GO" id="GO:0008047">
    <property type="term" value="F:enzyme activator activity"/>
    <property type="evidence" value="ECO:0007669"/>
    <property type="project" value="TreeGrafter"/>
</dbReference>
<accession>K4LV85</accession>
<dbReference type="CDD" id="cd18139">
    <property type="entry name" value="HLD_clamp_RarA"/>
    <property type="match status" value="1"/>
</dbReference>
<name>K4LV85_THEPS</name>
<dbReference type="RefSeq" id="WP_015050813.1">
    <property type="nucleotide sequence ID" value="NC_018870.1"/>
</dbReference>
<comment type="similarity">
    <text evidence="2">Belongs to the AAA ATPase family. RarA/MGS1/WRNIP1 subfamily.</text>
</comment>
<keyword evidence="5" id="KW-0067">ATP-binding</keyword>
<dbReference type="Gene3D" id="1.10.3710.10">
    <property type="entry name" value="DNA polymerase III clamp loader subunits, C-terminal domain"/>
    <property type="match status" value="1"/>
</dbReference>
<proteinExistence type="inferred from homology"/>
<dbReference type="Gene3D" id="1.20.272.10">
    <property type="match status" value="1"/>
</dbReference>
<comment type="function">
    <text evidence="1">DNA-dependent ATPase that plays important roles in cellular responses to stalled DNA replication processes.</text>
</comment>
<dbReference type="FunFam" id="3.40.50.300:FF:000137">
    <property type="entry name" value="Replication-associated recombination protein A"/>
    <property type="match status" value="1"/>
</dbReference>
<evidence type="ECO:0000256" key="3">
    <source>
        <dbReference type="ARBA" id="ARBA00022705"/>
    </source>
</evidence>
<dbReference type="CDD" id="cd00009">
    <property type="entry name" value="AAA"/>
    <property type="match status" value="1"/>
</dbReference>
<dbReference type="Pfam" id="PF12002">
    <property type="entry name" value="MgsA_C"/>
    <property type="match status" value="1"/>
</dbReference>
<dbReference type="OrthoDB" id="9778364at2"/>
<dbReference type="InterPro" id="IPR051314">
    <property type="entry name" value="AAA_ATPase_RarA/MGS1/WRNIP1"/>
</dbReference>
<organism evidence="7 8">
    <name type="scientific">Thermacetogenium phaeum (strain ATCC BAA-254 / DSM 26808 / PB)</name>
    <dbReference type="NCBI Taxonomy" id="1089553"/>
    <lineage>
        <taxon>Bacteria</taxon>
        <taxon>Bacillati</taxon>
        <taxon>Bacillota</taxon>
        <taxon>Clostridia</taxon>
        <taxon>Thermoanaerobacterales</taxon>
        <taxon>Thermoanaerobacteraceae</taxon>
        <taxon>Thermacetogenium</taxon>
    </lineage>
</organism>
<dbReference type="STRING" id="1089553.Tph_c17310"/>
<evidence type="ECO:0000313" key="8">
    <source>
        <dbReference type="Proteomes" id="UP000000467"/>
    </source>
</evidence>
<dbReference type="Proteomes" id="UP000000467">
    <property type="component" value="Chromosome"/>
</dbReference>
<evidence type="ECO:0000313" key="7">
    <source>
        <dbReference type="EMBL" id="AFV11934.1"/>
    </source>
</evidence>
<dbReference type="Pfam" id="PF16193">
    <property type="entry name" value="AAA_assoc_2"/>
    <property type="match status" value="1"/>
</dbReference>
<dbReference type="InterPro" id="IPR027417">
    <property type="entry name" value="P-loop_NTPase"/>
</dbReference>
<dbReference type="PANTHER" id="PTHR13779">
    <property type="entry name" value="WERNER HELICASE-INTERACTING PROTEIN 1 FAMILY MEMBER"/>
    <property type="match status" value="1"/>
</dbReference>
<dbReference type="GO" id="GO:0006261">
    <property type="term" value="P:DNA-templated DNA replication"/>
    <property type="evidence" value="ECO:0007669"/>
    <property type="project" value="TreeGrafter"/>
</dbReference>
<dbReference type="FunFam" id="1.20.272.10:FF:000001">
    <property type="entry name" value="Putative AAA family ATPase"/>
    <property type="match status" value="1"/>
</dbReference>
<dbReference type="SUPFAM" id="SSF48019">
    <property type="entry name" value="post-AAA+ oligomerization domain-like"/>
    <property type="match status" value="1"/>
</dbReference>
<dbReference type="InterPro" id="IPR003959">
    <property type="entry name" value="ATPase_AAA_core"/>
</dbReference>
<dbReference type="SMART" id="SM00382">
    <property type="entry name" value="AAA"/>
    <property type="match status" value="1"/>
</dbReference>
<dbReference type="Gene3D" id="1.10.8.60">
    <property type="match status" value="1"/>
</dbReference>
<dbReference type="FunFam" id="1.10.3710.10:FF:000003">
    <property type="entry name" value="ATPase, AAA family protein"/>
    <property type="match status" value="1"/>
</dbReference>
<dbReference type="EMBL" id="CP003732">
    <property type="protein sequence ID" value="AFV11934.1"/>
    <property type="molecule type" value="Genomic_DNA"/>
</dbReference>
<evidence type="ECO:0000256" key="1">
    <source>
        <dbReference type="ARBA" id="ARBA00002393"/>
    </source>
</evidence>
<evidence type="ECO:0000256" key="5">
    <source>
        <dbReference type="ARBA" id="ARBA00022840"/>
    </source>
</evidence>
<gene>
    <name evidence="7" type="primary">rarA</name>
    <name evidence="7" type="ordered locus">Tph_c17310</name>
</gene>
<dbReference type="InterPro" id="IPR021886">
    <property type="entry name" value="MgsA_C"/>
</dbReference>
<dbReference type="GO" id="GO:0005524">
    <property type="term" value="F:ATP binding"/>
    <property type="evidence" value="ECO:0007669"/>
    <property type="project" value="UniProtKB-KW"/>
</dbReference>
<dbReference type="GO" id="GO:0017116">
    <property type="term" value="F:single-stranded DNA helicase activity"/>
    <property type="evidence" value="ECO:0007669"/>
    <property type="project" value="TreeGrafter"/>
</dbReference>
<dbReference type="GO" id="GO:0000731">
    <property type="term" value="P:DNA synthesis involved in DNA repair"/>
    <property type="evidence" value="ECO:0007669"/>
    <property type="project" value="TreeGrafter"/>
</dbReference>
<keyword evidence="8" id="KW-1185">Reference proteome</keyword>
<dbReference type="AlphaFoldDB" id="K4LV85"/>
<dbReference type="PANTHER" id="PTHR13779:SF7">
    <property type="entry name" value="ATPASE WRNIP1"/>
    <property type="match status" value="1"/>
</dbReference>
<evidence type="ECO:0000259" key="6">
    <source>
        <dbReference type="SMART" id="SM00382"/>
    </source>
</evidence>
<feature type="domain" description="AAA+ ATPase" evidence="6">
    <location>
        <begin position="51"/>
        <end position="192"/>
    </location>
</feature>
<reference evidence="7 8" key="1">
    <citation type="journal article" date="2012" name="BMC Genomics">
        <title>Genome-guided analysis of physiological and morphological traits of the fermentative acetate oxidizer Thermacetogenium phaeum.</title>
        <authorList>
            <person name="Oehler D."/>
            <person name="Poehlein A."/>
            <person name="Leimbach A."/>
            <person name="Muller N."/>
            <person name="Daniel R."/>
            <person name="Gottschalk G."/>
            <person name="Schink B."/>
        </authorList>
    </citation>
    <scope>NUCLEOTIDE SEQUENCE [LARGE SCALE GENOMIC DNA]</scope>
    <source>
        <strain evidence="8">ATCC BAA-254 / DSM 26808 / PB</strain>
    </source>
</reference>
<dbReference type="Pfam" id="PF00004">
    <property type="entry name" value="AAA"/>
    <property type="match status" value="1"/>
</dbReference>
<dbReference type="GO" id="GO:0016887">
    <property type="term" value="F:ATP hydrolysis activity"/>
    <property type="evidence" value="ECO:0007669"/>
    <property type="project" value="InterPro"/>
</dbReference>
<sequence>MDLFDCAQRKALEREGPLAFRLRPQSLEEFAGQEHLVAPGRLLYNALQTDKPFSAIFYGPPGTGKTTLAGIIARATQGFFIQIDATSTGVGELRKVLQEARDRLKYHNQRTILFIDEIHRFNKAQQDVLLPAVEQGVVILIGATTENPYFTVNSPLLSRVRVLPFYPLKDEDLQKILRRALSDGERGLGKLKIEVAPEAEEHWLRVAGGDARVLLNALETAVHLSKPGADGVYRIGVEEAAAAVQQPPVRYDREGDMHYDVTSAFIKSMRGSDPDAALHWLARMLKAGEDPRFIARRIVICAAEDVGLADPLALVVAEAAARGLEQVGMPEGRLLLAEAVLYIACAPKSNSVYRALEEAMQDIEDRDTGDVPPHLRDSHYSGAKKLGHGKGYLYPHNYPRHYVDQQYLPDPLQGRVYYRPSENGREKQIRAWLSSLKASRNEES</sequence>